<keyword evidence="2" id="KW-1185">Reference proteome</keyword>
<proteinExistence type="predicted"/>
<dbReference type="RefSeq" id="WP_377025703.1">
    <property type="nucleotide sequence ID" value="NZ_JBHLTS010000077.1"/>
</dbReference>
<accession>A0ABV6LET1</accession>
<dbReference type="Pfam" id="PF15585">
    <property type="entry name" value="Imm7"/>
    <property type="match status" value="1"/>
</dbReference>
<evidence type="ECO:0000313" key="2">
    <source>
        <dbReference type="Proteomes" id="UP001589828"/>
    </source>
</evidence>
<sequence>MLVLPGMASIGKRIININEMIQFNGWISVELNSVFEGRSVMVDLKRFEETMKPLIVGFDMDNQFIELKRMNGLFVYFIGGAHNHRLSYLESVISIYEKVAELAPSSFGLLYVRLPDDEVFWNKYRVFRLAKGLITEHEDTLLSPCDPVIEDNSIDD</sequence>
<dbReference type="EMBL" id="JBHLTS010000077">
    <property type="protein sequence ID" value="MFC0517974.1"/>
    <property type="molecule type" value="Genomic_DNA"/>
</dbReference>
<evidence type="ECO:0000313" key="1">
    <source>
        <dbReference type="EMBL" id="MFC0517974.1"/>
    </source>
</evidence>
<dbReference type="InterPro" id="IPR028965">
    <property type="entry name" value="Imm7"/>
</dbReference>
<protein>
    <submittedName>
        <fullName evidence="1">Imm7 family immunity protein</fullName>
    </submittedName>
</protein>
<organism evidence="1 2">
    <name type="scientific">Mucilaginibacter angelicae</name>
    <dbReference type="NCBI Taxonomy" id="869718"/>
    <lineage>
        <taxon>Bacteria</taxon>
        <taxon>Pseudomonadati</taxon>
        <taxon>Bacteroidota</taxon>
        <taxon>Sphingobacteriia</taxon>
        <taxon>Sphingobacteriales</taxon>
        <taxon>Sphingobacteriaceae</taxon>
        <taxon>Mucilaginibacter</taxon>
    </lineage>
</organism>
<reference evidence="1 2" key="1">
    <citation type="submission" date="2024-09" db="EMBL/GenBank/DDBJ databases">
        <authorList>
            <person name="Sun Q."/>
            <person name="Mori K."/>
        </authorList>
    </citation>
    <scope>NUCLEOTIDE SEQUENCE [LARGE SCALE GENOMIC DNA]</scope>
    <source>
        <strain evidence="1 2">NCAIM B.02415</strain>
    </source>
</reference>
<gene>
    <name evidence="1" type="ORF">ACFFGT_27420</name>
</gene>
<name>A0ABV6LET1_9SPHI</name>
<dbReference type="Proteomes" id="UP001589828">
    <property type="component" value="Unassembled WGS sequence"/>
</dbReference>
<comment type="caution">
    <text evidence="1">The sequence shown here is derived from an EMBL/GenBank/DDBJ whole genome shotgun (WGS) entry which is preliminary data.</text>
</comment>